<dbReference type="InterPro" id="IPR036236">
    <property type="entry name" value="Znf_C2H2_sf"/>
</dbReference>
<dbReference type="GO" id="GO:0006357">
    <property type="term" value="P:regulation of transcription by RNA polymerase II"/>
    <property type="evidence" value="ECO:0007669"/>
    <property type="project" value="TreeGrafter"/>
</dbReference>
<keyword evidence="8" id="KW-1185">Reference proteome</keyword>
<dbReference type="SMART" id="SM00355">
    <property type="entry name" value="ZnF_C2H2"/>
    <property type="match status" value="4"/>
</dbReference>
<dbReference type="PANTHER" id="PTHR34396">
    <property type="entry name" value="OS03G0264950 PROTEIN-RELATED"/>
    <property type="match status" value="1"/>
</dbReference>
<evidence type="ECO:0000259" key="7">
    <source>
        <dbReference type="PROSITE" id="PS50808"/>
    </source>
</evidence>
<gene>
    <name evidence="9" type="primary">LOC113507243</name>
</gene>
<name>A0A7E5WZN0_TRINI</name>
<dbReference type="InParanoid" id="A0A7E5WZN0"/>
<keyword evidence="6" id="KW-0732">Signal</keyword>
<dbReference type="KEGG" id="tnl:113507243"/>
<dbReference type="Gene3D" id="3.30.160.60">
    <property type="entry name" value="Classic Zinc Finger"/>
    <property type="match status" value="1"/>
</dbReference>
<evidence type="ECO:0000256" key="5">
    <source>
        <dbReference type="SAM" id="MobiDB-lite"/>
    </source>
</evidence>
<feature type="domain" description="BED-type" evidence="7">
    <location>
        <begin position="36"/>
        <end position="86"/>
    </location>
</feature>
<organism evidence="8 9">
    <name type="scientific">Trichoplusia ni</name>
    <name type="common">Cabbage looper</name>
    <dbReference type="NCBI Taxonomy" id="7111"/>
    <lineage>
        <taxon>Eukaryota</taxon>
        <taxon>Metazoa</taxon>
        <taxon>Ecdysozoa</taxon>
        <taxon>Arthropoda</taxon>
        <taxon>Hexapoda</taxon>
        <taxon>Insecta</taxon>
        <taxon>Pterygota</taxon>
        <taxon>Neoptera</taxon>
        <taxon>Endopterygota</taxon>
        <taxon>Lepidoptera</taxon>
        <taxon>Glossata</taxon>
        <taxon>Ditrysia</taxon>
        <taxon>Noctuoidea</taxon>
        <taxon>Noctuidae</taxon>
        <taxon>Plusiinae</taxon>
        <taxon>Trichoplusia</taxon>
    </lineage>
</organism>
<protein>
    <submittedName>
        <fullName evidence="9">Uncharacterized protein LOC113507243 isoform X1</fullName>
    </submittedName>
</protein>
<dbReference type="SMART" id="SM00614">
    <property type="entry name" value="ZnF_BED"/>
    <property type="match status" value="4"/>
</dbReference>
<feature type="region of interest" description="Disordered" evidence="5">
    <location>
        <begin position="354"/>
        <end position="393"/>
    </location>
</feature>
<reference evidence="9" key="1">
    <citation type="submission" date="2025-08" db="UniProtKB">
        <authorList>
            <consortium name="RefSeq"/>
        </authorList>
    </citation>
    <scope>IDENTIFICATION</scope>
</reference>
<evidence type="ECO:0000256" key="1">
    <source>
        <dbReference type="ARBA" id="ARBA00022723"/>
    </source>
</evidence>
<dbReference type="GO" id="GO:1990837">
    <property type="term" value="F:sequence-specific double-stranded DNA binding"/>
    <property type="evidence" value="ECO:0007669"/>
    <property type="project" value="TreeGrafter"/>
</dbReference>
<feature type="domain" description="BED-type" evidence="7">
    <location>
        <begin position="226"/>
        <end position="278"/>
    </location>
</feature>
<accession>A0A7E5WZN0</accession>
<evidence type="ECO:0000256" key="3">
    <source>
        <dbReference type="ARBA" id="ARBA00022833"/>
    </source>
</evidence>
<dbReference type="PROSITE" id="PS50808">
    <property type="entry name" value="ZF_BED"/>
    <property type="match status" value="3"/>
</dbReference>
<evidence type="ECO:0000313" key="8">
    <source>
        <dbReference type="Proteomes" id="UP000322000"/>
    </source>
</evidence>
<dbReference type="Pfam" id="PF02892">
    <property type="entry name" value="zf-BED"/>
    <property type="match status" value="3"/>
</dbReference>
<feature type="compositionally biased region" description="Low complexity" evidence="5">
    <location>
        <begin position="370"/>
        <end position="380"/>
    </location>
</feature>
<evidence type="ECO:0000256" key="6">
    <source>
        <dbReference type="SAM" id="SignalP"/>
    </source>
</evidence>
<dbReference type="PANTHER" id="PTHR34396:SF25">
    <property type="entry name" value="BOUNDARY ELEMENT ASSOCIATED FACTOR"/>
    <property type="match status" value="1"/>
</dbReference>
<dbReference type="InterPro" id="IPR003656">
    <property type="entry name" value="Znf_BED"/>
</dbReference>
<evidence type="ECO:0000313" key="9">
    <source>
        <dbReference type="RefSeq" id="XP_026745914.1"/>
    </source>
</evidence>
<dbReference type="AlphaFoldDB" id="A0A7E5WZN0"/>
<evidence type="ECO:0000256" key="4">
    <source>
        <dbReference type="PROSITE-ProRule" id="PRU00027"/>
    </source>
</evidence>
<dbReference type="GeneID" id="113507243"/>
<feature type="compositionally biased region" description="Basic and acidic residues" evidence="5">
    <location>
        <begin position="383"/>
        <end position="392"/>
    </location>
</feature>
<keyword evidence="3" id="KW-0862">Zinc</keyword>
<dbReference type="OrthoDB" id="1607513at2759"/>
<sequence>MFYTLWLLFNLRNVVDTFFNNNIRTLTVLSATIDKRRKSALWNFFTKKDNHLATCNICQKDFSYKGTITNLRKHLIHRHSEGAMEKDENSDSEIESGKTNLIWSCFTKKDSTMATCNACHKEYSYRFSTSNLRKHWRERHVKDGVDDNSDTDLEEMSPQKLSPTWKYFEVPDPDTFVANCKVCDREVPFESVSDLTRHIRDHNVAISDSDVEDIGDKSLLSRSQNRRVSVAWQFFECVDKQAKLAKCLICQKQFSFNSSVSNLLKHVRRSHPAYKINDGTDEVNTKTVMISSDGQVYEVDDAKHAETEDEKDPMEMDAIYLEDLDDLQNGISPKKLKTNLQNHNLKMTPVKRKINKREQLQVPNTRLRNTRIFSNRSNNSSDDDTRDRKPSKSESLNYFGKYVVSLLSDLPKHVSEQLQGDIIKQIITTKVALQSNSECSTSSEVYKNLVSTEVTVTTDTDINGVSTNDTNGSCT</sequence>
<dbReference type="GO" id="GO:0005634">
    <property type="term" value="C:nucleus"/>
    <property type="evidence" value="ECO:0007669"/>
    <property type="project" value="TreeGrafter"/>
</dbReference>
<feature type="chain" id="PRO_5028994960" evidence="6">
    <location>
        <begin position="18"/>
        <end position="475"/>
    </location>
</feature>
<feature type="domain" description="BED-type" evidence="7">
    <location>
        <begin position="97"/>
        <end position="147"/>
    </location>
</feature>
<dbReference type="SUPFAM" id="SSF57667">
    <property type="entry name" value="beta-beta-alpha zinc fingers"/>
    <property type="match status" value="3"/>
</dbReference>
<dbReference type="GO" id="GO:0008270">
    <property type="term" value="F:zinc ion binding"/>
    <property type="evidence" value="ECO:0007669"/>
    <property type="project" value="UniProtKB-KW"/>
</dbReference>
<dbReference type="InterPro" id="IPR013087">
    <property type="entry name" value="Znf_C2H2_type"/>
</dbReference>
<proteinExistence type="predicted"/>
<keyword evidence="1" id="KW-0479">Metal-binding</keyword>
<dbReference type="RefSeq" id="XP_026745914.1">
    <property type="nucleotide sequence ID" value="XM_026890113.1"/>
</dbReference>
<feature type="signal peptide" evidence="6">
    <location>
        <begin position="1"/>
        <end position="17"/>
    </location>
</feature>
<evidence type="ECO:0000256" key="2">
    <source>
        <dbReference type="ARBA" id="ARBA00022771"/>
    </source>
</evidence>
<dbReference type="Proteomes" id="UP000322000">
    <property type="component" value="Unplaced"/>
</dbReference>
<keyword evidence="2 4" id="KW-0863">Zinc-finger</keyword>
<dbReference type="InterPro" id="IPR053031">
    <property type="entry name" value="Cuticle_assoc_protein"/>
</dbReference>